<organism evidence="1 2">
    <name type="scientific">Scortum barcoo</name>
    <name type="common">barcoo grunter</name>
    <dbReference type="NCBI Taxonomy" id="214431"/>
    <lineage>
        <taxon>Eukaryota</taxon>
        <taxon>Metazoa</taxon>
        <taxon>Chordata</taxon>
        <taxon>Craniata</taxon>
        <taxon>Vertebrata</taxon>
        <taxon>Euteleostomi</taxon>
        <taxon>Actinopterygii</taxon>
        <taxon>Neopterygii</taxon>
        <taxon>Teleostei</taxon>
        <taxon>Neoteleostei</taxon>
        <taxon>Acanthomorphata</taxon>
        <taxon>Eupercaria</taxon>
        <taxon>Centrarchiformes</taxon>
        <taxon>Terapontoidei</taxon>
        <taxon>Terapontidae</taxon>
        <taxon>Scortum</taxon>
    </lineage>
</organism>
<proteinExistence type="predicted"/>
<comment type="caution">
    <text evidence="1">The sequence shown here is derived from an EMBL/GenBank/DDBJ whole genome shotgun (WGS) entry which is preliminary data.</text>
</comment>
<sequence length="173" mass="18786">MTFLSWILFFICAAGCHLSSASPVLRSALVVRAEQNVSLSCNLTSQGEIIWYFLRSEELLPLLTVISGKMGVDAVSIHPEFPRVGHSGRLEDGSVSLEVLQVEEQDAGLYFCTGKCAGAVCVDRGIHVVVDGADRDSSRLPCWSLGICILPAFLVLCLVFMVGFYLCSVFSYA</sequence>
<protein>
    <submittedName>
        <fullName evidence="1">Uncharacterized protein</fullName>
    </submittedName>
</protein>
<keyword evidence="2" id="KW-1185">Reference proteome</keyword>
<evidence type="ECO:0000313" key="1">
    <source>
        <dbReference type="EMBL" id="KAI3358238.1"/>
    </source>
</evidence>
<name>A0ACB8VUM8_9TELE</name>
<evidence type="ECO:0000313" key="2">
    <source>
        <dbReference type="Proteomes" id="UP000831701"/>
    </source>
</evidence>
<gene>
    <name evidence="1" type="ORF">L3Q82_003237</name>
</gene>
<reference evidence="1" key="1">
    <citation type="submission" date="2022-04" db="EMBL/GenBank/DDBJ databases">
        <title>Jade perch genome.</title>
        <authorList>
            <person name="Chao B."/>
        </authorList>
    </citation>
    <scope>NUCLEOTIDE SEQUENCE</scope>
    <source>
        <strain evidence="1">CB-2022</strain>
    </source>
</reference>
<accession>A0ACB8VUM8</accession>
<dbReference type="EMBL" id="CM041548">
    <property type="protein sequence ID" value="KAI3358238.1"/>
    <property type="molecule type" value="Genomic_DNA"/>
</dbReference>
<dbReference type="Proteomes" id="UP000831701">
    <property type="component" value="Chromosome 18"/>
</dbReference>